<dbReference type="Proteomes" id="UP000480185">
    <property type="component" value="Unassembled WGS sequence"/>
</dbReference>
<dbReference type="AlphaFoldDB" id="A0A6G1X705"/>
<name>A0A6G1X705_9BACI</name>
<keyword evidence="2" id="KW-1185">Reference proteome</keyword>
<evidence type="ECO:0000313" key="1">
    <source>
        <dbReference type="EMBL" id="MRG86709.1"/>
    </source>
</evidence>
<gene>
    <name evidence="1" type="ORF">GH754_10340</name>
</gene>
<accession>A0A6G1X705</accession>
<evidence type="ECO:0000313" key="2">
    <source>
        <dbReference type="Proteomes" id="UP000480185"/>
    </source>
</evidence>
<proteinExistence type="predicted"/>
<dbReference type="EMBL" id="WJNH01000006">
    <property type="protein sequence ID" value="MRG86709.1"/>
    <property type="molecule type" value="Genomic_DNA"/>
</dbReference>
<organism evidence="1 2">
    <name type="scientific">Salinibacillus xinjiangensis</name>
    <dbReference type="NCBI Taxonomy" id="1229268"/>
    <lineage>
        <taxon>Bacteria</taxon>
        <taxon>Bacillati</taxon>
        <taxon>Bacillota</taxon>
        <taxon>Bacilli</taxon>
        <taxon>Bacillales</taxon>
        <taxon>Bacillaceae</taxon>
        <taxon>Salinibacillus</taxon>
    </lineage>
</organism>
<sequence length="52" mass="6159">MKPNDEEVSEEFKDKVEQFLKGFLNYEELSPENKALYDIIADICDEEEENET</sequence>
<dbReference type="RefSeq" id="WP_153728621.1">
    <property type="nucleotide sequence ID" value="NZ_WJNH01000006.1"/>
</dbReference>
<comment type="caution">
    <text evidence="1">The sequence shown here is derived from an EMBL/GenBank/DDBJ whole genome shotgun (WGS) entry which is preliminary data.</text>
</comment>
<reference evidence="1 2" key="1">
    <citation type="submission" date="2019-11" db="EMBL/GenBank/DDBJ databases">
        <authorList>
            <person name="Li J."/>
        </authorList>
    </citation>
    <scope>NUCLEOTIDE SEQUENCE [LARGE SCALE GENOMIC DNA]</scope>
    <source>
        <strain evidence="1 2">J4</strain>
    </source>
</reference>
<protein>
    <submittedName>
        <fullName evidence="1">Uncharacterized protein</fullName>
    </submittedName>
</protein>